<comment type="caution">
    <text evidence="2">The sequence shown here is derived from an EMBL/GenBank/DDBJ whole genome shotgun (WGS) entry which is preliminary data.</text>
</comment>
<feature type="region of interest" description="Disordered" evidence="1">
    <location>
        <begin position="143"/>
        <end position="207"/>
    </location>
</feature>
<accession>A0A9K3D4U6</accession>
<gene>
    <name evidence="2" type="ORF">KIPB_010934</name>
</gene>
<reference evidence="2 3" key="1">
    <citation type="journal article" date="2018" name="PLoS ONE">
        <title>The draft genome of Kipferlia bialata reveals reductive genome evolution in fornicate parasites.</title>
        <authorList>
            <person name="Tanifuji G."/>
            <person name="Takabayashi S."/>
            <person name="Kume K."/>
            <person name="Takagi M."/>
            <person name="Nakayama T."/>
            <person name="Kamikawa R."/>
            <person name="Inagaki Y."/>
            <person name="Hashimoto T."/>
        </authorList>
    </citation>
    <scope>NUCLEOTIDE SEQUENCE [LARGE SCALE GENOMIC DNA]</scope>
    <source>
        <strain evidence="2">NY0173</strain>
    </source>
</reference>
<evidence type="ECO:0000313" key="3">
    <source>
        <dbReference type="Proteomes" id="UP000265618"/>
    </source>
</evidence>
<feature type="region of interest" description="Disordered" evidence="1">
    <location>
        <begin position="13"/>
        <end position="86"/>
    </location>
</feature>
<dbReference type="Proteomes" id="UP000265618">
    <property type="component" value="Unassembled WGS sequence"/>
</dbReference>
<dbReference type="AlphaFoldDB" id="A0A9K3D4U6"/>
<feature type="compositionally biased region" description="Basic and acidic residues" evidence="1">
    <location>
        <begin position="173"/>
        <end position="183"/>
    </location>
</feature>
<name>A0A9K3D4U6_9EUKA</name>
<organism evidence="2 3">
    <name type="scientific">Kipferlia bialata</name>
    <dbReference type="NCBI Taxonomy" id="797122"/>
    <lineage>
        <taxon>Eukaryota</taxon>
        <taxon>Metamonada</taxon>
        <taxon>Carpediemonas-like organisms</taxon>
        <taxon>Kipferlia</taxon>
    </lineage>
</organism>
<feature type="non-terminal residue" evidence="2">
    <location>
        <position position="1"/>
    </location>
</feature>
<dbReference type="EMBL" id="BDIP01004251">
    <property type="protein sequence ID" value="GIQ88637.1"/>
    <property type="molecule type" value="Genomic_DNA"/>
</dbReference>
<feature type="compositionally biased region" description="Basic and acidic residues" evidence="1">
    <location>
        <begin position="13"/>
        <end position="40"/>
    </location>
</feature>
<evidence type="ECO:0000256" key="1">
    <source>
        <dbReference type="SAM" id="MobiDB-lite"/>
    </source>
</evidence>
<feature type="compositionally biased region" description="Basic and acidic residues" evidence="1">
    <location>
        <begin position="57"/>
        <end position="73"/>
    </location>
</feature>
<evidence type="ECO:0000313" key="2">
    <source>
        <dbReference type="EMBL" id="GIQ88637.1"/>
    </source>
</evidence>
<proteinExistence type="predicted"/>
<feature type="compositionally biased region" description="Basic and acidic residues" evidence="1">
    <location>
        <begin position="143"/>
        <end position="165"/>
    </location>
</feature>
<sequence>MTIAYDEEALVRERERERDRARGRVSDYRSREREREKDPGDDATAALQDRAVRRHQRERERQQREKERERERVYAYAPDQRRARSSVRLRGDALTVHVGTVNTKNARPSDSTYIAPKPRTVYRHVAVTDALVEGGEELHPGVRLYRVEREGEGERETHSDGEKEKPRHRRSRPHGERETSTTERRRHTAATGPEALSSTVHQFNVPPHGTRQRQAMFATLGFSALIGFDKRIRHLCKREGKPDAPGVAALCGKTYE</sequence>
<protein>
    <submittedName>
        <fullName evidence="2">Uncharacterized protein</fullName>
    </submittedName>
</protein>
<keyword evidence="3" id="KW-1185">Reference proteome</keyword>